<reference evidence="1" key="2">
    <citation type="journal article" date="2015" name="Data Brief">
        <title>Shoot transcriptome of the giant reed, Arundo donax.</title>
        <authorList>
            <person name="Barrero R.A."/>
            <person name="Guerrero F.D."/>
            <person name="Moolhuijzen P."/>
            <person name="Goolsby J.A."/>
            <person name="Tidwell J."/>
            <person name="Bellgard S.E."/>
            <person name="Bellgard M.I."/>
        </authorList>
    </citation>
    <scope>NUCLEOTIDE SEQUENCE</scope>
    <source>
        <tissue evidence="1">Shoot tissue taken approximately 20 cm above the soil surface</tissue>
    </source>
</reference>
<sequence>MLCVLVTADNEDLTQELTSPAGLSWSSGQIWLIVDLECLAKLIKIRMASFFWD</sequence>
<accession>A0A0A9CW86</accession>
<protein>
    <submittedName>
        <fullName evidence="1">Uncharacterized protein</fullName>
    </submittedName>
</protein>
<reference evidence="1" key="1">
    <citation type="submission" date="2014-09" db="EMBL/GenBank/DDBJ databases">
        <authorList>
            <person name="Magalhaes I.L.F."/>
            <person name="Oliveira U."/>
            <person name="Santos F.R."/>
            <person name="Vidigal T.H.D.A."/>
            <person name="Brescovit A.D."/>
            <person name="Santos A.J."/>
        </authorList>
    </citation>
    <scope>NUCLEOTIDE SEQUENCE</scope>
    <source>
        <tissue evidence="1">Shoot tissue taken approximately 20 cm above the soil surface</tissue>
    </source>
</reference>
<dbReference type="AlphaFoldDB" id="A0A0A9CW86"/>
<evidence type="ECO:0000313" key="1">
    <source>
        <dbReference type="EMBL" id="JAD75767.1"/>
    </source>
</evidence>
<dbReference type="EMBL" id="GBRH01222128">
    <property type="protein sequence ID" value="JAD75767.1"/>
    <property type="molecule type" value="Transcribed_RNA"/>
</dbReference>
<proteinExistence type="predicted"/>
<name>A0A0A9CW86_ARUDO</name>
<organism evidence="1">
    <name type="scientific">Arundo donax</name>
    <name type="common">Giant reed</name>
    <name type="synonym">Donax arundinaceus</name>
    <dbReference type="NCBI Taxonomy" id="35708"/>
    <lineage>
        <taxon>Eukaryota</taxon>
        <taxon>Viridiplantae</taxon>
        <taxon>Streptophyta</taxon>
        <taxon>Embryophyta</taxon>
        <taxon>Tracheophyta</taxon>
        <taxon>Spermatophyta</taxon>
        <taxon>Magnoliopsida</taxon>
        <taxon>Liliopsida</taxon>
        <taxon>Poales</taxon>
        <taxon>Poaceae</taxon>
        <taxon>PACMAD clade</taxon>
        <taxon>Arundinoideae</taxon>
        <taxon>Arundineae</taxon>
        <taxon>Arundo</taxon>
    </lineage>
</organism>